<feature type="non-terminal residue" evidence="13">
    <location>
        <position position="1"/>
    </location>
</feature>
<keyword evidence="8" id="KW-0675">Receptor</keyword>
<evidence type="ECO:0000256" key="5">
    <source>
        <dbReference type="ARBA" id="ARBA00022989"/>
    </source>
</evidence>
<keyword evidence="14" id="KW-1185">Reference proteome</keyword>
<dbReference type="EMBL" id="VZTH01003418">
    <property type="protein sequence ID" value="NXC53899.1"/>
    <property type="molecule type" value="Genomic_DNA"/>
</dbReference>
<keyword evidence="9" id="KW-0325">Glycoprotein</keyword>
<dbReference type="AlphaFoldDB" id="A0A7K8HC18"/>
<evidence type="ECO:0000256" key="11">
    <source>
        <dbReference type="SAM" id="SignalP"/>
    </source>
</evidence>
<dbReference type="InterPro" id="IPR013106">
    <property type="entry name" value="Ig_V-set"/>
</dbReference>
<reference evidence="13 14" key="1">
    <citation type="submission" date="2019-09" db="EMBL/GenBank/DDBJ databases">
        <title>Bird 10,000 Genomes (B10K) Project - Family phase.</title>
        <authorList>
            <person name="Zhang G."/>
        </authorList>
    </citation>
    <scope>NUCLEOTIDE SEQUENCE [LARGE SCALE GENOMIC DNA]</scope>
    <source>
        <strain evidence="13">B10K-DU-029-36</strain>
        <tissue evidence="13">Muscle</tissue>
    </source>
</reference>
<evidence type="ECO:0000313" key="14">
    <source>
        <dbReference type="Proteomes" id="UP000557196"/>
    </source>
</evidence>
<dbReference type="SUPFAM" id="SSF48726">
    <property type="entry name" value="Immunoglobulin"/>
    <property type="match status" value="2"/>
</dbReference>
<evidence type="ECO:0000256" key="6">
    <source>
        <dbReference type="ARBA" id="ARBA00023136"/>
    </source>
</evidence>
<dbReference type="GO" id="GO:0031295">
    <property type="term" value="P:T cell costimulation"/>
    <property type="evidence" value="ECO:0007669"/>
    <property type="project" value="TreeGrafter"/>
</dbReference>
<feature type="domain" description="Ig-like" evidence="12">
    <location>
        <begin position="2"/>
        <end position="129"/>
    </location>
</feature>
<feature type="non-terminal residue" evidence="13">
    <location>
        <position position="222"/>
    </location>
</feature>
<dbReference type="Pfam" id="PF07686">
    <property type="entry name" value="V-set"/>
    <property type="match status" value="1"/>
</dbReference>
<dbReference type="PANTHER" id="PTHR25466">
    <property type="entry name" value="T-LYMPHOCYTE ACTIVATION ANTIGEN"/>
    <property type="match status" value="1"/>
</dbReference>
<dbReference type="FunFam" id="2.60.40.10:FF:001912">
    <property type="entry name" value="CD274 molecule"/>
    <property type="match status" value="1"/>
</dbReference>
<comment type="caution">
    <text evidence="13">The sequence shown here is derived from an EMBL/GenBank/DDBJ whole genome shotgun (WGS) entry which is preliminary data.</text>
</comment>
<evidence type="ECO:0000256" key="9">
    <source>
        <dbReference type="ARBA" id="ARBA00023180"/>
    </source>
</evidence>
<keyword evidence="7" id="KW-1015">Disulfide bond</keyword>
<dbReference type="SMART" id="SM00409">
    <property type="entry name" value="IG"/>
    <property type="match status" value="1"/>
</dbReference>
<keyword evidence="5" id="KW-1133">Transmembrane helix</keyword>
<dbReference type="GO" id="GO:0071222">
    <property type="term" value="P:cellular response to lipopolysaccharide"/>
    <property type="evidence" value="ECO:0007669"/>
    <property type="project" value="TreeGrafter"/>
</dbReference>
<dbReference type="GO" id="GO:0009897">
    <property type="term" value="C:external side of plasma membrane"/>
    <property type="evidence" value="ECO:0007669"/>
    <property type="project" value="TreeGrafter"/>
</dbReference>
<keyword evidence="4 11" id="KW-0732">Signal</keyword>
<evidence type="ECO:0000256" key="3">
    <source>
        <dbReference type="ARBA" id="ARBA00022692"/>
    </source>
</evidence>
<accession>A0A7K8HC18</accession>
<feature type="signal peptide" evidence="11">
    <location>
        <begin position="1"/>
        <end position="17"/>
    </location>
</feature>
<keyword evidence="6" id="KW-0472">Membrane</keyword>
<dbReference type="GO" id="GO:0042102">
    <property type="term" value="P:positive regulation of T cell proliferation"/>
    <property type="evidence" value="ECO:0007669"/>
    <property type="project" value="TreeGrafter"/>
</dbReference>
<keyword evidence="2" id="KW-1003">Cell membrane</keyword>
<sequence length="222" mass="25829">RPLFLYTFLFYWHFLNALFTVETPQSLYTVERGNNVTMECTFPVNGKLKLRDLSVSWEKKDELKQVYELVNGEEDFKNQHSDFRGRIKLLKENLKLGRSLLQIIDVKLRDAGVYRCVIAYGGADYKTIHLKVKAPYRIINQGVVSTGHNEWKLTCQSEGCPEAEVIWQNRDYDDLTGKANTRYETGSDQLYRVTSTLTIKSGIDEIFYCIFWNKELQENTSA</sequence>
<evidence type="ECO:0000313" key="13">
    <source>
        <dbReference type="EMBL" id="NXC53899.1"/>
    </source>
</evidence>
<dbReference type="InterPro" id="IPR013783">
    <property type="entry name" value="Ig-like_fold"/>
</dbReference>
<dbReference type="GO" id="GO:0007166">
    <property type="term" value="P:cell surface receptor signaling pathway"/>
    <property type="evidence" value="ECO:0007669"/>
    <property type="project" value="TreeGrafter"/>
</dbReference>
<organism evidence="13 14">
    <name type="scientific">Aleadryas rufinucha</name>
    <name type="common">rufous-naped whistler</name>
    <dbReference type="NCBI Taxonomy" id="461220"/>
    <lineage>
        <taxon>Eukaryota</taxon>
        <taxon>Metazoa</taxon>
        <taxon>Chordata</taxon>
        <taxon>Craniata</taxon>
        <taxon>Vertebrata</taxon>
        <taxon>Euteleostomi</taxon>
        <taxon>Archelosauria</taxon>
        <taxon>Archosauria</taxon>
        <taxon>Dinosauria</taxon>
        <taxon>Saurischia</taxon>
        <taxon>Theropoda</taxon>
        <taxon>Coelurosauria</taxon>
        <taxon>Aves</taxon>
        <taxon>Neognathae</taxon>
        <taxon>Neoaves</taxon>
        <taxon>Telluraves</taxon>
        <taxon>Australaves</taxon>
        <taxon>Passeriformes</taxon>
        <taxon>Corvoidea</taxon>
        <taxon>Pachycephalidae</taxon>
        <taxon>Aleadryas</taxon>
    </lineage>
</organism>
<feature type="chain" id="PRO_5029510235" evidence="11">
    <location>
        <begin position="18"/>
        <end position="222"/>
    </location>
</feature>
<dbReference type="Gene3D" id="2.60.40.10">
    <property type="entry name" value="Immunoglobulins"/>
    <property type="match status" value="2"/>
</dbReference>
<evidence type="ECO:0000256" key="10">
    <source>
        <dbReference type="ARBA" id="ARBA00023319"/>
    </source>
</evidence>
<evidence type="ECO:0000256" key="1">
    <source>
        <dbReference type="ARBA" id="ARBA00004251"/>
    </source>
</evidence>
<protein>
    <submittedName>
        <fullName evidence="13">PD1L1 protein</fullName>
    </submittedName>
</protein>
<evidence type="ECO:0000256" key="4">
    <source>
        <dbReference type="ARBA" id="ARBA00022729"/>
    </source>
</evidence>
<gene>
    <name evidence="13" type="primary">Cd274</name>
    <name evidence="13" type="ORF">ALERUF_R08956</name>
</gene>
<dbReference type="InterPro" id="IPR051713">
    <property type="entry name" value="T-cell_Activation_Regulation"/>
</dbReference>
<evidence type="ECO:0000256" key="8">
    <source>
        <dbReference type="ARBA" id="ARBA00023170"/>
    </source>
</evidence>
<dbReference type="InterPro" id="IPR003599">
    <property type="entry name" value="Ig_sub"/>
</dbReference>
<dbReference type="InterPro" id="IPR007110">
    <property type="entry name" value="Ig-like_dom"/>
</dbReference>
<evidence type="ECO:0000256" key="7">
    <source>
        <dbReference type="ARBA" id="ARBA00023157"/>
    </source>
</evidence>
<dbReference type="PANTHER" id="PTHR25466:SF3">
    <property type="entry name" value="PROGRAMMED CELL DEATH 1 LIGAND 1"/>
    <property type="match status" value="1"/>
</dbReference>
<comment type="subcellular location">
    <subcellularLocation>
        <location evidence="1">Cell membrane</location>
        <topology evidence="1">Single-pass type I membrane protein</topology>
    </subcellularLocation>
</comment>
<dbReference type="Proteomes" id="UP000557196">
    <property type="component" value="Unassembled WGS sequence"/>
</dbReference>
<dbReference type="GO" id="GO:0006955">
    <property type="term" value="P:immune response"/>
    <property type="evidence" value="ECO:0007669"/>
    <property type="project" value="TreeGrafter"/>
</dbReference>
<dbReference type="GO" id="GO:0042130">
    <property type="term" value="P:negative regulation of T cell proliferation"/>
    <property type="evidence" value="ECO:0007669"/>
    <property type="project" value="TreeGrafter"/>
</dbReference>
<keyword evidence="10" id="KW-0393">Immunoglobulin domain</keyword>
<feature type="domain" description="Ig-like" evidence="12">
    <location>
        <begin position="135"/>
        <end position="222"/>
    </location>
</feature>
<keyword evidence="3" id="KW-0812">Transmembrane</keyword>
<dbReference type="InterPro" id="IPR036179">
    <property type="entry name" value="Ig-like_dom_sf"/>
</dbReference>
<name>A0A7K8HC18_9CORV</name>
<proteinExistence type="predicted"/>
<dbReference type="PROSITE" id="PS50835">
    <property type="entry name" value="IG_LIKE"/>
    <property type="match status" value="2"/>
</dbReference>
<evidence type="ECO:0000256" key="2">
    <source>
        <dbReference type="ARBA" id="ARBA00022475"/>
    </source>
</evidence>
<evidence type="ECO:0000259" key="12">
    <source>
        <dbReference type="PROSITE" id="PS50835"/>
    </source>
</evidence>